<sequence length="111" mass="11599">MRATARPRLHPGPTDRPRRRRAPPLPSGRGRIRDSGTGEGCGLSGGVASLTPTLSRTGEGARRASRAGSDTRPIIRGTPDRGRGVPPAPDWTPDRVVPDPAIGGRAVKPDA</sequence>
<dbReference type="AlphaFoldDB" id="A0A6N6N0J0"/>
<accession>A0A6N6N0J0</accession>
<dbReference type="Proteomes" id="UP000441523">
    <property type="component" value="Unassembled WGS sequence"/>
</dbReference>
<proteinExistence type="predicted"/>
<gene>
    <name evidence="2" type="ORF">F6X51_03660</name>
</gene>
<keyword evidence="3" id="KW-1185">Reference proteome</keyword>
<feature type="region of interest" description="Disordered" evidence="1">
    <location>
        <begin position="1"/>
        <end position="111"/>
    </location>
</feature>
<dbReference type="EMBL" id="VZZJ01000002">
    <property type="protein sequence ID" value="KAB1075765.1"/>
    <property type="molecule type" value="Genomic_DNA"/>
</dbReference>
<organism evidence="2 3">
    <name type="scientific">Methylobacterium planeticum</name>
    <dbReference type="NCBI Taxonomy" id="2615211"/>
    <lineage>
        <taxon>Bacteria</taxon>
        <taxon>Pseudomonadati</taxon>
        <taxon>Pseudomonadota</taxon>
        <taxon>Alphaproteobacteria</taxon>
        <taxon>Hyphomicrobiales</taxon>
        <taxon>Methylobacteriaceae</taxon>
        <taxon>Methylobacterium</taxon>
    </lineage>
</organism>
<comment type="caution">
    <text evidence="2">The sequence shown here is derived from an EMBL/GenBank/DDBJ whole genome shotgun (WGS) entry which is preliminary data.</text>
</comment>
<name>A0A6N6N0J0_9HYPH</name>
<evidence type="ECO:0000313" key="2">
    <source>
        <dbReference type="EMBL" id="KAB1075765.1"/>
    </source>
</evidence>
<protein>
    <submittedName>
        <fullName evidence="2">Uncharacterized protein</fullName>
    </submittedName>
</protein>
<evidence type="ECO:0000313" key="3">
    <source>
        <dbReference type="Proteomes" id="UP000441523"/>
    </source>
</evidence>
<evidence type="ECO:0000256" key="1">
    <source>
        <dbReference type="SAM" id="MobiDB-lite"/>
    </source>
</evidence>
<reference evidence="2 3" key="1">
    <citation type="submission" date="2019-09" db="EMBL/GenBank/DDBJ databases">
        <title>YIM 132548 draft genome.</title>
        <authorList>
            <person name="Jiang L."/>
        </authorList>
    </citation>
    <scope>NUCLEOTIDE SEQUENCE [LARGE SCALE GENOMIC DNA]</scope>
    <source>
        <strain evidence="2 3">YIM 132548</strain>
    </source>
</reference>